<proteinExistence type="predicted"/>
<organism evidence="1 2">
    <name type="scientific">Pseudoclavibacter chungangensis</name>
    <dbReference type="NCBI Taxonomy" id="587635"/>
    <lineage>
        <taxon>Bacteria</taxon>
        <taxon>Bacillati</taxon>
        <taxon>Actinomycetota</taxon>
        <taxon>Actinomycetes</taxon>
        <taxon>Micrococcales</taxon>
        <taxon>Microbacteriaceae</taxon>
        <taxon>Pseudoclavibacter</taxon>
    </lineage>
</organism>
<dbReference type="RefSeq" id="WP_158041322.1">
    <property type="nucleotide sequence ID" value="NZ_JACCFV010000001.1"/>
</dbReference>
<accession>A0A7J5BRP1</accession>
<protein>
    <submittedName>
        <fullName evidence="1">DUF3107 domain-containing protein</fullName>
    </submittedName>
</protein>
<reference evidence="1 2" key="1">
    <citation type="submission" date="2019-09" db="EMBL/GenBank/DDBJ databases">
        <title>Phylogeny of genus Pseudoclavibacter and closely related genus.</title>
        <authorList>
            <person name="Li Y."/>
        </authorList>
    </citation>
    <scope>NUCLEOTIDE SEQUENCE [LARGE SCALE GENOMIC DNA]</scope>
    <source>
        <strain evidence="1 2">DSM 23821</strain>
    </source>
</reference>
<sequence length="74" mass="8360">MELRIGIQHSPRELSIETKEASSEVEKRVQDALASGATTLRFVDDKERVYLVQTASLLYVEISPEEPRRIGFIG</sequence>
<evidence type="ECO:0000313" key="2">
    <source>
        <dbReference type="Proteomes" id="UP000467240"/>
    </source>
</evidence>
<gene>
    <name evidence="1" type="ORF">F8O01_12690</name>
</gene>
<comment type="caution">
    <text evidence="1">The sequence shown here is derived from an EMBL/GenBank/DDBJ whole genome shotgun (WGS) entry which is preliminary data.</text>
</comment>
<dbReference type="InterPro" id="IPR021456">
    <property type="entry name" value="DUF3107"/>
</dbReference>
<keyword evidence="2" id="KW-1185">Reference proteome</keyword>
<dbReference type="Pfam" id="PF11305">
    <property type="entry name" value="DUF3107"/>
    <property type="match status" value="1"/>
</dbReference>
<dbReference type="OrthoDB" id="3268468at2"/>
<name>A0A7J5BRP1_9MICO</name>
<dbReference type="EMBL" id="WBJZ01000016">
    <property type="protein sequence ID" value="KAB1655107.1"/>
    <property type="molecule type" value="Genomic_DNA"/>
</dbReference>
<dbReference type="AlphaFoldDB" id="A0A7J5BRP1"/>
<dbReference type="Proteomes" id="UP000467240">
    <property type="component" value="Unassembled WGS sequence"/>
</dbReference>
<evidence type="ECO:0000313" key="1">
    <source>
        <dbReference type="EMBL" id="KAB1655107.1"/>
    </source>
</evidence>